<dbReference type="GO" id="GO:0009252">
    <property type="term" value="P:peptidoglycan biosynthetic process"/>
    <property type="evidence" value="ECO:0007669"/>
    <property type="project" value="UniProtKB-KW"/>
</dbReference>
<dbReference type="AlphaFoldDB" id="A0A9E8RWK8"/>
<dbReference type="GO" id="GO:0005886">
    <property type="term" value="C:plasma membrane"/>
    <property type="evidence" value="ECO:0007669"/>
    <property type="project" value="UniProtKB-SubCell"/>
</dbReference>
<feature type="region of interest" description="Disordered" evidence="14">
    <location>
        <begin position="675"/>
        <end position="694"/>
    </location>
</feature>
<accession>A0A9E8RWK8</accession>
<gene>
    <name evidence="17" type="ORF">OE104_03505</name>
</gene>
<dbReference type="InterPro" id="IPR036138">
    <property type="entry name" value="PBP_dimer_sf"/>
</dbReference>
<dbReference type="Gene3D" id="3.90.1310.10">
    <property type="entry name" value="Penicillin-binding protein 2a (Domain 2)"/>
    <property type="match status" value="1"/>
</dbReference>
<dbReference type="PANTHER" id="PTHR30627:SF2">
    <property type="entry name" value="PEPTIDOGLYCAN D,D-TRANSPEPTIDASE MRDA"/>
    <property type="match status" value="1"/>
</dbReference>
<evidence type="ECO:0000256" key="2">
    <source>
        <dbReference type="ARBA" id="ARBA00004236"/>
    </source>
</evidence>
<dbReference type="GO" id="GO:0008360">
    <property type="term" value="P:regulation of cell shape"/>
    <property type="evidence" value="ECO:0007669"/>
    <property type="project" value="UniProtKB-KW"/>
</dbReference>
<dbReference type="InterPro" id="IPR001460">
    <property type="entry name" value="PCN-bd_Tpept"/>
</dbReference>
<keyword evidence="6" id="KW-1003">Cell membrane</keyword>
<feature type="domain" description="Penicillin-binding protein transpeptidase" evidence="15">
    <location>
        <begin position="336"/>
        <end position="658"/>
    </location>
</feature>
<evidence type="ECO:0000256" key="13">
    <source>
        <dbReference type="ARBA" id="ARBA00034000"/>
    </source>
</evidence>
<keyword evidence="12" id="KW-0961">Cell wall biogenesis/degradation</keyword>
<evidence type="ECO:0000256" key="10">
    <source>
        <dbReference type="ARBA" id="ARBA00022989"/>
    </source>
</evidence>
<sequence>MKKKQRKKKKNHVPVRMNILFFIVFLLFSILILRLGIVQIVQGESYRKQVEQTDEISVSSAVPRGEIYDRNYEKIVYNTPQKAITYTPSINPQPKELLEIAKKLSELIDMGEEKENVSTRELKDLWILENNNGDEKVTDEEVQQLEEKEIYQLKLSRITEDELAEIDLNVASIYWNLYRAPALTPSVVKNEGVTDEEYARVSEHLNELPGVDITIDWEREKTYDQTFHLLGSVKNIPAEKADYYTAMGYQLNDRVGTSYLEEMLEQVLQGQKSVVKTVTDQNGDVVDTEIISEGKSGYDVVLTIDMELQAEVEKILQEEILTMIEYPNAITFDSAFVVVMNPKTGEVLTLAGKQYDREDEEFIDYSNGTFTYAFVPGSAVKGATILMGYETGVISPGTILRDEVMRFKGGITISSVSTMGNIDDLTALERSSNVYMAKIALAIAGGTYTAGGPLIIDTSKIDEMREYFAQFGLGVETGIGFSNETTGIKGTVKSTEPGSLLYFGFGQLDTYTPIQLAQYVSTIANGGYRMQPQLVKEIREPSASSDELGPIVEQMEPVVLNRVDMEEEWIERVQEGFWRVTHGSQGTARYYFANEPYDVAGKTGTAQTYDGQGRQTENLTFIGYAPYDDPEVAIAVVAPNAYLAGTKSPYSIANIISRRVLRTYFELKEERLTEEVEQEEQPLESIEENVDLGE</sequence>
<dbReference type="Pfam" id="PF00905">
    <property type="entry name" value="Transpeptidase"/>
    <property type="match status" value="1"/>
</dbReference>
<comment type="similarity">
    <text evidence="4">Belongs to the transpeptidase family.</text>
</comment>
<dbReference type="EMBL" id="CP106878">
    <property type="protein sequence ID" value="WAA10409.1"/>
    <property type="molecule type" value="Genomic_DNA"/>
</dbReference>
<protein>
    <recommendedName>
        <fullName evidence="5">serine-type D-Ala-D-Ala carboxypeptidase</fullName>
        <ecNumber evidence="5">3.4.16.4</ecNumber>
    </recommendedName>
</protein>
<evidence type="ECO:0000313" key="17">
    <source>
        <dbReference type="EMBL" id="WAA10409.1"/>
    </source>
</evidence>
<evidence type="ECO:0000256" key="1">
    <source>
        <dbReference type="ARBA" id="ARBA00004167"/>
    </source>
</evidence>
<evidence type="ECO:0000256" key="12">
    <source>
        <dbReference type="ARBA" id="ARBA00023316"/>
    </source>
</evidence>
<dbReference type="SUPFAM" id="SSF56601">
    <property type="entry name" value="beta-lactamase/transpeptidase-like"/>
    <property type="match status" value="1"/>
</dbReference>
<evidence type="ECO:0000256" key="7">
    <source>
        <dbReference type="ARBA" id="ARBA00022692"/>
    </source>
</evidence>
<name>A0A9E8RWK8_9BACI</name>
<evidence type="ECO:0000256" key="5">
    <source>
        <dbReference type="ARBA" id="ARBA00012448"/>
    </source>
</evidence>
<dbReference type="InterPro" id="IPR050515">
    <property type="entry name" value="Beta-lactam/transpept"/>
</dbReference>
<evidence type="ECO:0000256" key="14">
    <source>
        <dbReference type="SAM" id="MobiDB-lite"/>
    </source>
</evidence>
<comment type="pathway">
    <text evidence="3">Cell wall biogenesis; peptidoglycan biosynthesis.</text>
</comment>
<keyword evidence="11" id="KW-0472">Membrane</keyword>
<keyword evidence="7" id="KW-0812">Transmembrane</keyword>
<feature type="domain" description="Penicillin-binding protein dimerisation" evidence="16">
    <location>
        <begin position="61"/>
        <end position="288"/>
    </location>
</feature>
<evidence type="ECO:0000256" key="4">
    <source>
        <dbReference type="ARBA" id="ARBA00007171"/>
    </source>
</evidence>
<dbReference type="Gene3D" id="1.10.10.1230">
    <property type="entry name" value="Penicillin-binding protein, N-terminal non-catalytic domain, head sub-domain"/>
    <property type="match status" value="1"/>
</dbReference>
<dbReference type="GO" id="GO:0071555">
    <property type="term" value="P:cell wall organization"/>
    <property type="evidence" value="ECO:0007669"/>
    <property type="project" value="UniProtKB-KW"/>
</dbReference>
<dbReference type="GO" id="GO:0009002">
    <property type="term" value="F:serine-type D-Ala-D-Ala carboxypeptidase activity"/>
    <property type="evidence" value="ECO:0007669"/>
    <property type="project" value="UniProtKB-EC"/>
</dbReference>
<evidence type="ECO:0000256" key="9">
    <source>
        <dbReference type="ARBA" id="ARBA00022984"/>
    </source>
</evidence>
<comment type="subcellular location">
    <subcellularLocation>
        <location evidence="2">Cell membrane</location>
    </subcellularLocation>
    <subcellularLocation>
        <location evidence="1">Membrane</location>
        <topology evidence="1">Single-pass membrane protein</topology>
    </subcellularLocation>
</comment>
<evidence type="ECO:0000256" key="8">
    <source>
        <dbReference type="ARBA" id="ARBA00022960"/>
    </source>
</evidence>
<dbReference type="KEGG" id="faf:OE104_03505"/>
<keyword evidence="18" id="KW-1185">Reference proteome</keyword>
<comment type="catalytic activity">
    <reaction evidence="13">
        <text>Preferential cleavage: (Ac)2-L-Lys-D-Ala-|-D-Ala. Also transpeptidation of peptidyl-alanyl moieties that are N-acyl substituents of D-alanine.</text>
        <dbReference type="EC" id="3.4.16.4"/>
    </reaction>
</comment>
<keyword evidence="10" id="KW-1133">Transmembrane helix</keyword>
<keyword evidence="9" id="KW-0573">Peptidoglycan synthesis</keyword>
<organism evidence="17 18">
    <name type="scientific">Fervidibacillus albus</name>
    <dbReference type="NCBI Taxonomy" id="2980026"/>
    <lineage>
        <taxon>Bacteria</taxon>
        <taxon>Bacillati</taxon>
        <taxon>Bacillota</taxon>
        <taxon>Bacilli</taxon>
        <taxon>Bacillales</taxon>
        <taxon>Bacillaceae</taxon>
        <taxon>Fervidibacillus</taxon>
    </lineage>
</organism>
<reference evidence="17" key="1">
    <citation type="submission" date="2022-09" db="EMBL/GenBank/DDBJ databases">
        <title>Complete Genomes of Fervidibacillus albus and Fervidibacillus halotolerans isolated from tidal flat sediments.</title>
        <authorList>
            <person name="Kwon K.K."/>
            <person name="Yang S.-H."/>
            <person name="Park M.J."/>
            <person name="Oh H.-M."/>
        </authorList>
    </citation>
    <scope>NUCLEOTIDE SEQUENCE</scope>
    <source>
        <strain evidence="17">MEBiC13591</strain>
    </source>
</reference>
<dbReference type="EC" id="3.4.16.4" evidence="5"/>
<dbReference type="InterPro" id="IPR005311">
    <property type="entry name" value="PBP_dimer"/>
</dbReference>
<evidence type="ECO:0000313" key="18">
    <source>
        <dbReference type="Proteomes" id="UP001164718"/>
    </source>
</evidence>
<dbReference type="PANTHER" id="PTHR30627">
    <property type="entry name" value="PEPTIDOGLYCAN D,D-TRANSPEPTIDASE"/>
    <property type="match status" value="1"/>
</dbReference>
<evidence type="ECO:0000256" key="11">
    <source>
        <dbReference type="ARBA" id="ARBA00023136"/>
    </source>
</evidence>
<evidence type="ECO:0000256" key="3">
    <source>
        <dbReference type="ARBA" id="ARBA00004752"/>
    </source>
</evidence>
<dbReference type="InterPro" id="IPR012338">
    <property type="entry name" value="Beta-lactam/transpept-like"/>
</dbReference>
<proteinExistence type="inferred from homology"/>
<dbReference type="Gene3D" id="3.40.710.10">
    <property type="entry name" value="DD-peptidase/beta-lactamase superfamily"/>
    <property type="match status" value="1"/>
</dbReference>
<evidence type="ECO:0000256" key="6">
    <source>
        <dbReference type="ARBA" id="ARBA00022475"/>
    </source>
</evidence>
<dbReference type="SUPFAM" id="SSF56519">
    <property type="entry name" value="Penicillin binding protein dimerisation domain"/>
    <property type="match status" value="1"/>
</dbReference>
<evidence type="ECO:0000259" key="15">
    <source>
        <dbReference type="Pfam" id="PF00905"/>
    </source>
</evidence>
<dbReference type="GO" id="GO:0071972">
    <property type="term" value="F:peptidoglycan L,D-transpeptidase activity"/>
    <property type="evidence" value="ECO:0007669"/>
    <property type="project" value="TreeGrafter"/>
</dbReference>
<keyword evidence="8" id="KW-0133">Cell shape</keyword>
<dbReference type="Proteomes" id="UP001164718">
    <property type="component" value="Chromosome"/>
</dbReference>
<dbReference type="Pfam" id="PF03717">
    <property type="entry name" value="PBP_dimer"/>
    <property type="match status" value="1"/>
</dbReference>
<evidence type="ECO:0000259" key="16">
    <source>
        <dbReference type="Pfam" id="PF03717"/>
    </source>
</evidence>
<dbReference type="GO" id="GO:0008658">
    <property type="term" value="F:penicillin binding"/>
    <property type="evidence" value="ECO:0007669"/>
    <property type="project" value="InterPro"/>
</dbReference>